<evidence type="ECO:0000313" key="2">
    <source>
        <dbReference type="EnsemblPlants" id="HORVU.MOREX.r3.3HG0328910.1"/>
    </source>
</evidence>
<reference evidence="3" key="1">
    <citation type="journal article" date="2012" name="Nature">
        <title>A physical, genetic and functional sequence assembly of the barley genome.</title>
        <authorList>
            <consortium name="The International Barley Genome Sequencing Consortium"/>
            <person name="Mayer K.F."/>
            <person name="Waugh R."/>
            <person name="Brown J.W."/>
            <person name="Schulman A."/>
            <person name="Langridge P."/>
            <person name="Platzer M."/>
            <person name="Fincher G.B."/>
            <person name="Muehlbauer G.J."/>
            <person name="Sato K."/>
            <person name="Close T.J."/>
            <person name="Wise R.P."/>
            <person name="Stein N."/>
        </authorList>
    </citation>
    <scope>NUCLEOTIDE SEQUENCE [LARGE SCALE GENOMIC DNA]</scope>
    <source>
        <strain evidence="3">cv. Morex</strain>
    </source>
</reference>
<dbReference type="Gramene" id="HORVU.MOREX.r3.3HG0328910.1">
    <property type="protein sequence ID" value="HORVU.MOREX.r3.3HG0328910.1"/>
    <property type="gene ID" value="HORVU.MOREX.r3.3HG0328910"/>
</dbReference>
<reference evidence="2" key="2">
    <citation type="submission" date="2020-10" db="EMBL/GenBank/DDBJ databases">
        <authorList>
            <person name="Scholz U."/>
            <person name="Mascher M."/>
            <person name="Fiebig A."/>
        </authorList>
    </citation>
    <scope>NUCLEOTIDE SEQUENCE [LARGE SCALE GENOMIC DNA]</scope>
    <source>
        <strain evidence="2">cv. Morex</strain>
    </source>
</reference>
<organism evidence="2 3">
    <name type="scientific">Hordeum vulgare subsp. vulgare</name>
    <name type="common">Domesticated barley</name>
    <dbReference type="NCBI Taxonomy" id="112509"/>
    <lineage>
        <taxon>Eukaryota</taxon>
        <taxon>Viridiplantae</taxon>
        <taxon>Streptophyta</taxon>
        <taxon>Embryophyta</taxon>
        <taxon>Tracheophyta</taxon>
        <taxon>Spermatophyta</taxon>
        <taxon>Magnoliopsida</taxon>
        <taxon>Liliopsida</taxon>
        <taxon>Poales</taxon>
        <taxon>Poaceae</taxon>
        <taxon>BOP clade</taxon>
        <taxon>Pooideae</taxon>
        <taxon>Triticodae</taxon>
        <taxon>Triticeae</taxon>
        <taxon>Hordeinae</taxon>
        <taxon>Hordeum</taxon>
    </lineage>
</organism>
<dbReference type="PANTHER" id="PTHR48158:SF1">
    <property type="entry name" value="OS11G0453550 PROTEIN"/>
    <property type="match status" value="1"/>
</dbReference>
<dbReference type="EnsemblPlants" id="HORVU.MOREX.r3.3HG0328910.1">
    <property type="protein sequence ID" value="HORVU.MOREX.r3.3HG0328910.1"/>
    <property type="gene ID" value="HORVU.MOREX.r3.3HG0328910"/>
</dbReference>
<keyword evidence="1" id="KW-0472">Membrane</keyword>
<name>A0A8I6XEG0_HORVV</name>
<evidence type="ECO:0000256" key="1">
    <source>
        <dbReference type="SAM" id="Phobius"/>
    </source>
</evidence>
<dbReference type="Proteomes" id="UP000011116">
    <property type="component" value="Chromosome 3H"/>
</dbReference>
<keyword evidence="3" id="KW-1185">Reference proteome</keyword>
<sequence length="125" mass="14315">MNHEAFDGHALISPIYRSTQHYLRSSATMAKYTRNSFQGFVLLCFILVMCFACLGREHGEGTNNKEINRKIEVSHVVRPPCYKNVHQVPGQPFCCKKDRLCWPNLGECFINCPCKIRCLRPAATH</sequence>
<proteinExistence type="predicted"/>
<keyword evidence="1" id="KW-0812">Transmembrane</keyword>
<accession>A0A8I6XEG0</accession>
<dbReference type="AlphaFoldDB" id="A0A8I6XEG0"/>
<feature type="transmembrane region" description="Helical" evidence="1">
    <location>
        <begin position="37"/>
        <end position="55"/>
    </location>
</feature>
<reference evidence="2" key="3">
    <citation type="submission" date="2022-01" db="UniProtKB">
        <authorList>
            <consortium name="EnsemblPlants"/>
        </authorList>
    </citation>
    <scope>IDENTIFICATION</scope>
    <source>
        <strain evidence="2">subsp. vulgare</strain>
    </source>
</reference>
<evidence type="ECO:0000313" key="3">
    <source>
        <dbReference type="Proteomes" id="UP000011116"/>
    </source>
</evidence>
<keyword evidence="1" id="KW-1133">Transmembrane helix</keyword>
<protein>
    <submittedName>
        <fullName evidence="2">Uncharacterized protein</fullName>
    </submittedName>
</protein>
<dbReference type="PANTHER" id="PTHR48158">
    <property type="entry name" value="OS11G0453550 PROTEIN"/>
    <property type="match status" value="1"/>
</dbReference>